<evidence type="ECO:0000256" key="1">
    <source>
        <dbReference type="SAM" id="MobiDB-lite"/>
    </source>
</evidence>
<organism evidence="2 3">
    <name type="scientific">Vitis vinifera</name>
    <name type="common">Grape</name>
    <dbReference type="NCBI Taxonomy" id="29760"/>
    <lineage>
        <taxon>Eukaryota</taxon>
        <taxon>Viridiplantae</taxon>
        <taxon>Streptophyta</taxon>
        <taxon>Embryophyta</taxon>
        <taxon>Tracheophyta</taxon>
        <taxon>Spermatophyta</taxon>
        <taxon>Magnoliopsida</taxon>
        <taxon>eudicotyledons</taxon>
        <taxon>Gunneridae</taxon>
        <taxon>Pentapetalae</taxon>
        <taxon>rosids</taxon>
        <taxon>Vitales</taxon>
        <taxon>Vitaceae</taxon>
        <taxon>Viteae</taxon>
        <taxon>Vitis</taxon>
    </lineage>
</organism>
<evidence type="ECO:0000313" key="3">
    <source>
        <dbReference type="Proteomes" id="UP000288805"/>
    </source>
</evidence>
<name>A0A438D330_VITVI</name>
<accession>A0A438D330</accession>
<dbReference type="EMBL" id="QGNW01001824">
    <property type="protein sequence ID" value="RVW29836.1"/>
    <property type="molecule type" value="Genomic_DNA"/>
</dbReference>
<dbReference type="InterPro" id="IPR021109">
    <property type="entry name" value="Peptidase_aspartic_dom_sf"/>
</dbReference>
<comment type="caution">
    <text evidence="2">The sequence shown here is derived from an EMBL/GenBank/DDBJ whole genome shotgun (WGS) entry which is preliminary data.</text>
</comment>
<dbReference type="PANTHER" id="PTHR33240">
    <property type="entry name" value="OS08G0508500 PROTEIN"/>
    <property type="match status" value="1"/>
</dbReference>
<dbReference type="PANTHER" id="PTHR33240:SF8">
    <property type="entry name" value="OS03G0439900 PROTEIN"/>
    <property type="match status" value="1"/>
</dbReference>
<protein>
    <submittedName>
        <fullName evidence="2">Uncharacterized protein</fullName>
    </submittedName>
</protein>
<feature type="region of interest" description="Disordered" evidence="1">
    <location>
        <begin position="100"/>
        <end position="119"/>
    </location>
</feature>
<reference evidence="2 3" key="1">
    <citation type="journal article" date="2018" name="PLoS Genet.">
        <title>Population sequencing reveals clonal diversity and ancestral inbreeding in the grapevine cultivar Chardonnay.</title>
        <authorList>
            <person name="Roach M.J."/>
            <person name="Johnson D.L."/>
            <person name="Bohlmann J."/>
            <person name="van Vuuren H.J."/>
            <person name="Jones S.J."/>
            <person name="Pretorius I.S."/>
            <person name="Schmidt S.A."/>
            <person name="Borneman A.R."/>
        </authorList>
    </citation>
    <scope>NUCLEOTIDE SEQUENCE [LARGE SCALE GENOMIC DNA]</scope>
    <source>
        <strain evidence="3">cv. Chardonnay</strain>
        <tissue evidence="2">Leaf</tissue>
    </source>
</reference>
<dbReference type="Proteomes" id="UP000288805">
    <property type="component" value="Unassembled WGS sequence"/>
</dbReference>
<sequence length="119" mass="12970">MPSSLENPGRILSGFNGASKTSLGDIVLSIQVGPVTLNVQLSMVEDLFPFNAILGRTWLHGMKVIPSTYHQIVSFITQDGQIDLYCSQLAARQCYQVARETGSSNDCESPPKQADQPDQ</sequence>
<proteinExistence type="predicted"/>
<dbReference type="Gene3D" id="2.40.70.10">
    <property type="entry name" value="Acid Proteases"/>
    <property type="match status" value="1"/>
</dbReference>
<dbReference type="AlphaFoldDB" id="A0A438D330"/>
<gene>
    <name evidence="2" type="ORF">CK203_087410</name>
</gene>
<evidence type="ECO:0000313" key="2">
    <source>
        <dbReference type="EMBL" id="RVW29836.1"/>
    </source>
</evidence>